<gene>
    <name evidence="2" type="ORF">ETAA1_07410</name>
</gene>
<sequence precursor="true">MTALVLAAALQPVPLPACAWVRAEGETAGAGFVVDSQKRWLVTARHVVADHTAVDVFFPWVENGTLVTDRAAYLRARGRLRERGLLVTGTVVRTHDAADLALVELPSFPAGTPAVTLAAARVGEPLRVVGHRLDLDTLWNRTSGPARQVGVLAAGYTWRGRTLAAGAGVVLGQLPIEEGDSGGPAFDSRGNCVGMAAALRRQAPDAAVVISADEIRRFLSAAADAPPAERSNAAESLQRAAVWVRPTATERFAGGVLIDRDRGLVLSSAKGLAVGDRVGLAFALPRGAGVVGERAPYRDPVGLQLKGAWRAAAVLARDTDRDLALLRVDSVPASAQGVNLAANPPAAGDAVHAVSHPGGVEFAFVYAAGVVRQRGRVALGDGEKAPRVGALVLQLPTQAGSPGGPVANARGELVGVLAARDGAQSVGYAADPAEVGAFLDANDVTRLPRTLPGLAARLNAVPGRVAAQVAVALARHGKLTDALAFDPACPEAHLAQATQLFERGFAPREARDFLDPALSGGRFHAPALRLRADLSVRATDWRAARGDLERLLDADPADTASRRKLVRVLLELGKDADAASAVGDAVRADAGSLTNLVTDLNEQADALEKKFPGAPGVPAGWLERGLTAARDALPAGPGREGLTAALRRAAGATDAERLRLLRGAGR</sequence>
<accession>A0A517XMV7</accession>
<proteinExistence type="predicted"/>
<dbReference type="SUPFAM" id="SSF50494">
    <property type="entry name" value="Trypsin-like serine proteases"/>
    <property type="match status" value="2"/>
</dbReference>
<dbReference type="RefSeq" id="WP_145234407.1">
    <property type="nucleotide sequence ID" value="NZ_CP036273.1"/>
</dbReference>
<organism evidence="2 3">
    <name type="scientific">Urbifossiella limnaea</name>
    <dbReference type="NCBI Taxonomy" id="2528023"/>
    <lineage>
        <taxon>Bacteria</taxon>
        <taxon>Pseudomonadati</taxon>
        <taxon>Planctomycetota</taxon>
        <taxon>Planctomycetia</taxon>
        <taxon>Gemmatales</taxon>
        <taxon>Gemmataceae</taxon>
        <taxon>Urbifossiella</taxon>
    </lineage>
</organism>
<protein>
    <submittedName>
        <fullName evidence="2">Trypsin</fullName>
    </submittedName>
</protein>
<dbReference type="Gene3D" id="1.25.40.10">
    <property type="entry name" value="Tetratricopeptide repeat domain"/>
    <property type="match status" value="1"/>
</dbReference>
<dbReference type="Pfam" id="PF13365">
    <property type="entry name" value="Trypsin_2"/>
    <property type="match status" value="2"/>
</dbReference>
<dbReference type="AlphaFoldDB" id="A0A517XMV7"/>
<feature type="chain" id="PRO_5021765271" evidence="1">
    <location>
        <begin position="20"/>
        <end position="666"/>
    </location>
</feature>
<dbReference type="EMBL" id="CP036273">
    <property type="protein sequence ID" value="QDU18845.1"/>
    <property type="molecule type" value="Genomic_DNA"/>
</dbReference>
<reference evidence="2 3" key="1">
    <citation type="submission" date="2019-02" db="EMBL/GenBank/DDBJ databases">
        <title>Deep-cultivation of Planctomycetes and their phenomic and genomic characterization uncovers novel biology.</title>
        <authorList>
            <person name="Wiegand S."/>
            <person name="Jogler M."/>
            <person name="Boedeker C."/>
            <person name="Pinto D."/>
            <person name="Vollmers J."/>
            <person name="Rivas-Marin E."/>
            <person name="Kohn T."/>
            <person name="Peeters S.H."/>
            <person name="Heuer A."/>
            <person name="Rast P."/>
            <person name="Oberbeckmann S."/>
            <person name="Bunk B."/>
            <person name="Jeske O."/>
            <person name="Meyerdierks A."/>
            <person name="Storesund J.E."/>
            <person name="Kallscheuer N."/>
            <person name="Luecker S."/>
            <person name="Lage O.M."/>
            <person name="Pohl T."/>
            <person name="Merkel B.J."/>
            <person name="Hornburger P."/>
            <person name="Mueller R.-W."/>
            <person name="Bruemmer F."/>
            <person name="Labrenz M."/>
            <person name="Spormann A.M."/>
            <person name="Op den Camp H."/>
            <person name="Overmann J."/>
            <person name="Amann R."/>
            <person name="Jetten M.S.M."/>
            <person name="Mascher T."/>
            <person name="Medema M.H."/>
            <person name="Devos D.P."/>
            <person name="Kaster A.-K."/>
            <person name="Ovreas L."/>
            <person name="Rohde M."/>
            <person name="Galperin M.Y."/>
            <person name="Jogler C."/>
        </authorList>
    </citation>
    <scope>NUCLEOTIDE SEQUENCE [LARGE SCALE GENOMIC DNA]</scope>
    <source>
        <strain evidence="2 3">ETA_A1</strain>
    </source>
</reference>
<dbReference type="Proteomes" id="UP000319576">
    <property type="component" value="Chromosome"/>
</dbReference>
<feature type="signal peptide" evidence="1">
    <location>
        <begin position="1"/>
        <end position="19"/>
    </location>
</feature>
<dbReference type="OrthoDB" id="275617at2"/>
<keyword evidence="1" id="KW-0732">Signal</keyword>
<evidence type="ECO:0000313" key="2">
    <source>
        <dbReference type="EMBL" id="QDU18845.1"/>
    </source>
</evidence>
<dbReference type="PANTHER" id="PTHR43019">
    <property type="entry name" value="SERINE ENDOPROTEASE DEGS"/>
    <property type="match status" value="1"/>
</dbReference>
<dbReference type="SMR" id="A0A517XMV7"/>
<dbReference type="SUPFAM" id="SSF48452">
    <property type="entry name" value="TPR-like"/>
    <property type="match status" value="1"/>
</dbReference>
<evidence type="ECO:0000313" key="3">
    <source>
        <dbReference type="Proteomes" id="UP000319576"/>
    </source>
</evidence>
<dbReference type="Gene3D" id="2.40.10.120">
    <property type="match status" value="2"/>
</dbReference>
<name>A0A517XMV7_9BACT</name>
<dbReference type="InterPro" id="IPR009003">
    <property type="entry name" value="Peptidase_S1_PA"/>
</dbReference>
<evidence type="ECO:0000256" key="1">
    <source>
        <dbReference type="SAM" id="SignalP"/>
    </source>
</evidence>
<dbReference type="KEGG" id="uli:ETAA1_07410"/>
<keyword evidence="3" id="KW-1185">Reference proteome</keyword>
<dbReference type="InterPro" id="IPR011990">
    <property type="entry name" value="TPR-like_helical_dom_sf"/>
</dbReference>
<dbReference type="PANTHER" id="PTHR43019:SF23">
    <property type="entry name" value="PROTEASE DO-LIKE 5, CHLOROPLASTIC"/>
    <property type="match status" value="1"/>
</dbReference>